<accession>A0ABU9RIF7</accession>
<organism evidence="1 2">
    <name type="scientific">Paraburkholderia ferrariae</name>
    <dbReference type="NCBI Taxonomy" id="386056"/>
    <lineage>
        <taxon>Bacteria</taxon>
        <taxon>Pseudomonadati</taxon>
        <taxon>Pseudomonadota</taxon>
        <taxon>Betaproteobacteria</taxon>
        <taxon>Burkholderiales</taxon>
        <taxon>Burkholderiaceae</taxon>
        <taxon>Paraburkholderia</taxon>
    </lineage>
</organism>
<gene>
    <name evidence="1" type="ORF">VSR73_02000</name>
</gene>
<reference evidence="1 2" key="1">
    <citation type="submission" date="2024-01" db="EMBL/GenBank/DDBJ databases">
        <title>The diversity of rhizobia nodulating Mimosa spp. in eleven states of Brazil covering several biomes is determined by host plant, location, and edaphic factors.</title>
        <authorList>
            <person name="Rouws L."/>
            <person name="Barauna A."/>
            <person name="Beukes C."/>
            <person name="De Faria S.M."/>
            <person name="Gross E."/>
            <person name="Dos Reis Junior F.B."/>
            <person name="Simon M."/>
            <person name="Maluk M."/>
            <person name="Odee D.W."/>
            <person name="Kenicer G."/>
            <person name="Young J.P.W."/>
            <person name="Reis V.M."/>
            <person name="Zilli J."/>
            <person name="James E.K."/>
        </authorList>
    </citation>
    <scope>NUCLEOTIDE SEQUENCE [LARGE SCALE GENOMIC DNA]</scope>
    <source>
        <strain evidence="1 2">JPY167</strain>
    </source>
</reference>
<sequence length="89" mass="9494">MTARVSLRIMVSRADLREIDRRADAAKVTREEVAAVLIAQSLEVPTAELPGRAPQVPTASDFGRAVFADAMRAQPGLAPVLLRLLGGKS</sequence>
<comment type="caution">
    <text evidence="1">The sequence shown here is derived from an EMBL/GenBank/DDBJ whole genome shotgun (WGS) entry which is preliminary data.</text>
</comment>
<evidence type="ECO:0000313" key="2">
    <source>
        <dbReference type="Proteomes" id="UP001489897"/>
    </source>
</evidence>
<name>A0ABU9RIF7_9BURK</name>
<dbReference type="Proteomes" id="UP001489897">
    <property type="component" value="Unassembled WGS sequence"/>
</dbReference>
<keyword evidence="2" id="KW-1185">Reference proteome</keyword>
<evidence type="ECO:0000313" key="1">
    <source>
        <dbReference type="EMBL" id="MEM5419845.1"/>
    </source>
</evidence>
<dbReference type="EMBL" id="JAYMRV010000001">
    <property type="protein sequence ID" value="MEM5419845.1"/>
    <property type="molecule type" value="Genomic_DNA"/>
</dbReference>
<dbReference type="RefSeq" id="WP_342945644.1">
    <property type="nucleotide sequence ID" value="NZ_JAYMRV010000001.1"/>
</dbReference>
<protein>
    <recommendedName>
        <fullName evidence="3">Ribbon-helix-helix protein CopG domain-containing protein</fullName>
    </recommendedName>
</protein>
<proteinExistence type="predicted"/>
<evidence type="ECO:0008006" key="3">
    <source>
        <dbReference type="Google" id="ProtNLM"/>
    </source>
</evidence>